<dbReference type="RefSeq" id="WP_047121251.1">
    <property type="nucleotide sequence ID" value="NZ_LN831788.1"/>
</dbReference>
<keyword evidence="2" id="KW-0614">Plasmid</keyword>
<evidence type="ECO:0000313" key="3">
    <source>
        <dbReference type="Proteomes" id="UP000035016"/>
    </source>
</evidence>
<dbReference type="PATRIC" id="fig|1437453.6.peg.7167"/>
<dbReference type="EMBL" id="LN831788">
    <property type="protein sequence ID" value="CQR59209.1"/>
    <property type="molecule type" value="Genomic_DNA"/>
</dbReference>
<dbReference type="Proteomes" id="UP000035016">
    <property type="component" value="Plasmid pSLE1"/>
</dbReference>
<feature type="region of interest" description="Disordered" evidence="1">
    <location>
        <begin position="1"/>
        <end position="30"/>
    </location>
</feature>
<accession>A0A0F7VKJ4</accession>
<organism evidence="2 3">
    <name type="scientific">Streptomyces leeuwenhoekii</name>
    <dbReference type="NCBI Taxonomy" id="1437453"/>
    <lineage>
        <taxon>Bacteria</taxon>
        <taxon>Bacillati</taxon>
        <taxon>Actinomycetota</taxon>
        <taxon>Actinomycetes</taxon>
        <taxon>Kitasatosporales</taxon>
        <taxon>Streptomycetaceae</taxon>
        <taxon>Streptomyces</taxon>
    </lineage>
</organism>
<dbReference type="AlphaFoldDB" id="A0A0F7VKJ4"/>
<protein>
    <submittedName>
        <fullName evidence="2">Sle1_042 protein</fullName>
    </submittedName>
</protein>
<evidence type="ECO:0000256" key="1">
    <source>
        <dbReference type="SAM" id="MobiDB-lite"/>
    </source>
</evidence>
<reference evidence="3" key="1">
    <citation type="submission" date="2015-02" db="EMBL/GenBank/DDBJ databases">
        <authorList>
            <person name="Gomez-Escribano P.J."/>
        </authorList>
    </citation>
    <scope>NUCLEOTIDE SEQUENCE [LARGE SCALE GENOMIC DNA]</scope>
    <source>
        <strain evidence="3">C34 (DSM 42122 / NRRL B-24963)</strain>
        <plasmid evidence="3">pSLE1</plasmid>
    </source>
</reference>
<gene>
    <name evidence="2" type="ORF">sle1_042</name>
</gene>
<proteinExistence type="predicted"/>
<evidence type="ECO:0000313" key="2">
    <source>
        <dbReference type="EMBL" id="CQR59209.1"/>
    </source>
</evidence>
<name>A0A0F7VKJ4_STRLW</name>
<geneLocation type="plasmid" evidence="2 3">
    <name>pSLE1</name>
</geneLocation>
<dbReference type="KEGG" id="sle:sle1_042"/>
<sequence>MTTAPARRIPGQPVNVHAPAPGVGRETSRVPCRLPGQARREWPRPPLIHDHARLFVEPTYLDGQPYSADDKDDTGE</sequence>